<organism evidence="1">
    <name type="scientific">Escherichia coli</name>
    <dbReference type="NCBI Taxonomy" id="562"/>
    <lineage>
        <taxon>Bacteria</taxon>
        <taxon>Pseudomonadati</taxon>
        <taxon>Pseudomonadota</taxon>
        <taxon>Gammaproteobacteria</taxon>
        <taxon>Enterobacterales</taxon>
        <taxon>Enterobacteriaceae</taxon>
        <taxon>Escherichia</taxon>
    </lineage>
</organism>
<reference evidence="1" key="1">
    <citation type="journal article" date="2019" name="Nat. Med.">
        <title>A library of human gut bacterial isolates paired with longitudinal multiomics data enables mechanistic microbiome research.</title>
        <authorList>
            <person name="Poyet M."/>
            <person name="Groussin M."/>
            <person name="Gibbons S.M."/>
            <person name="Avila-Pacheco J."/>
            <person name="Jiang X."/>
            <person name="Kearney S.M."/>
            <person name="Perrotta A.R."/>
            <person name="Berdy B."/>
            <person name="Zhao S."/>
            <person name="Lieberman T.D."/>
            <person name="Swanson P.K."/>
            <person name="Smith M."/>
            <person name="Roesemann S."/>
            <person name="Alexander J.E."/>
            <person name="Rich S.A."/>
            <person name="Livny J."/>
            <person name="Vlamakis H."/>
            <person name="Clish C."/>
            <person name="Bullock K."/>
            <person name="Deik A."/>
            <person name="Scott J."/>
            <person name="Pierce K.A."/>
            <person name="Xavier R.J."/>
            <person name="Alm E.J."/>
        </authorList>
    </citation>
    <scope>NUCLEOTIDE SEQUENCE</scope>
    <source>
        <strain evidence="1">BIOML-A446</strain>
    </source>
</reference>
<name>A0A6C9QJA7_ECOLX</name>
<dbReference type="AlphaFoldDB" id="A0A6C9QJA7"/>
<gene>
    <name evidence="1" type="ORF">GKE65_26540</name>
</gene>
<proteinExistence type="predicted"/>
<accession>A0A6C9QJA7</accession>
<dbReference type="Gene3D" id="3.40.50.720">
    <property type="entry name" value="NAD(P)-binding Rossmann-like Domain"/>
    <property type="match status" value="1"/>
</dbReference>
<dbReference type="EMBL" id="WKRU01000546">
    <property type="protein sequence ID" value="MSL41629.1"/>
    <property type="molecule type" value="Genomic_DNA"/>
</dbReference>
<sequence>PGLMRSAAPLSWRDCCETVGPEGVSWLLHQLRSNLAGEHPPAACQSVHQIALSRLWQQILRKTGNAEIRRLTPPHHDRLAGFYNDDDKEEL</sequence>
<evidence type="ECO:0000313" key="1">
    <source>
        <dbReference type="EMBL" id="MSL41629.1"/>
    </source>
</evidence>
<protein>
    <submittedName>
        <fullName evidence="1">Thiazolinyl imide reductase</fullName>
    </submittedName>
</protein>
<comment type="caution">
    <text evidence="1">The sequence shown here is derived from an EMBL/GenBank/DDBJ whole genome shotgun (WGS) entry which is preliminary data.</text>
</comment>
<feature type="non-terminal residue" evidence="1">
    <location>
        <position position="1"/>
    </location>
</feature>